<dbReference type="EMBL" id="JBIAXI010000012">
    <property type="protein sequence ID" value="MFF4775393.1"/>
    <property type="molecule type" value="Genomic_DNA"/>
</dbReference>
<evidence type="ECO:0000313" key="2">
    <source>
        <dbReference type="Proteomes" id="UP001602119"/>
    </source>
</evidence>
<reference evidence="1 2" key="1">
    <citation type="submission" date="2024-10" db="EMBL/GenBank/DDBJ databases">
        <title>The Natural Products Discovery Center: Release of the First 8490 Sequenced Strains for Exploring Actinobacteria Biosynthetic Diversity.</title>
        <authorList>
            <person name="Kalkreuter E."/>
            <person name="Kautsar S.A."/>
            <person name="Yang D."/>
            <person name="Bader C.D."/>
            <person name="Teijaro C.N."/>
            <person name="Fluegel L."/>
            <person name="Davis C.M."/>
            <person name="Simpson J.R."/>
            <person name="Lauterbach L."/>
            <person name="Steele A.D."/>
            <person name="Gui C."/>
            <person name="Meng S."/>
            <person name="Li G."/>
            <person name="Viehrig K."/>
            <person name="Ye F."/>
            <person name="Su P."/>
            <person name="Kiefer A.F."/>
            <person name="Nichols A."/>
            <person name="Cepeda A.J."/>
            <person name="Yan W."/>
            <person name="Fan B."/>
            <person name="Jiang Y."/>
            <person name="Adhikari A."/>
            <person name="Zheng C.-J."/>
            <person name="Schuster L."/>
            <person name="Cowan T.M."/>
            <person name="Smanski M.J."/>
            <person name="Chevrette M.G."/>
            <person name="De Carvalho L.P.S."/>
            <person name="Shen B."/>
        </authorList>
    </citation>
    <scope>NUCLEOTIDE SEQUENCE [LARGE SCALE GENOMIC DNA]</scope>
    <source>
        <strain evidence="1 2">NPDC001281</strain>
    </source>
</reference>
<name>A0ABW6V8M7_MICFU</name>
<keyword evidence="2" id="KW-1185">Reference proteome</keyword>
<dbReference type="RefSeq" id="WP_387343590.1">
    <property type="nucleotide sequence ID" value="NZ_JBIAXI010000012.1"/>
</dbReference>
<comment type="caution">
    <text evidence="1">The sequence shown here is derived from an EMBL/GenBank/DDBJ whole genome shotgun (WGS) entry which is preliminary data.</text>
</comment>
<sequence length="376" mass="40373">MDSILRAAGDLLDTELSDPIDLGGSRRSTVVRCRTASGGSVIVKAFSGEPEGLRSFASEAAGLSLRLAGPELIAVDAAVPLLVLEDLGDAPTLADLLLGDDPKAAATGLLAWARGLGRLAAGSVPKRADLARLRARYDKGVPSWEDEPWIERNFADLLALLDQTSVAVPKGLAGELAEIGAVGAEYLAFTPGDTCPDNNLLTQDGLRLIDFEAACFQSVFLTAAYCRMPFSTCWCVFRLPTGLSEEIERAFRAEVVNAYPELAGGAVWQAGVRRAIAVWTVDATVALLPRTLEDGPLHPTRRPVPTRRQLLEHRWGMASTLEEFPALAATMRTLLRDVARGWETPPLQGYPAFSELGSDDLVQELCPSEPSPERTV</sequence>
<proteinExistence type="predicted"/>
<accession>A0ABW6V8M7</accession>
<protein>
    <recommendedName>
        <fullName evidence="3">Aminoglycoside phosphotransferase domain-containing protein</fullName>
    </recommendedName>
</protein>
<dbReference type="Proteomes" id="UP001602119">
    <property type="component" value="Unassembled WGS sequence"/>
</dbReference>
<dbReference type="Gene3D" id="3.30.200.20">
    <property type="entry name" value="Phosphorylase Kinase, domain 1"/>
    <property type="match status" value="1"/>
</dbReference>
<gene>
    <name evidence="1" type="ORF">ACFY05_21295</name>
</gene>
<organism evidence="1 2">
    <name type="scientific">Microtetraspora fusca</name>
    <dbReference type="NCBI Taxonomy" id="1997"/>
    <lineage>
        <taxon>Bacteria</taxon>
        <taxon>Bacillati</taxon>
        <taxon>Actinomycetota</taxon>
        <taxon>Actinomycetes</taxon>
        <taxon>Streptosporangiales</taxon>
        <taxon>Streptosporangiaceae</taxon>
        <taxon>Microtetraspora</taxon>
    </lineage>
</organism>
<evidence type="ECO:0008006" key="3">
    <source>
        <dbReference type="Google" id="ProtNLM"/>
    </source>
</evidence>
<evidence type="ECO:0000313" key="1">
    <source>
        <dbReference type="EMBL" id="MFF4775393.1"/>
    </source>
</evidence>
<dbReference type="InterPro" id="IPR011009">
    <property type="entry name" value="Kinase-like_dom_sf"/>
</dbReference>
<dbReference type="SUPFAM" id="SSF56112">
    <property type="entry name" value="Protein kinase-like (PK-like)"/>
    <property type="match status" value="1"/>
</dbReference>